<feature type="region of interest" description="Disordered" evidence="1">
    <location>
        <begin position="811"/>
        <end position="837"/>
    </location>
</feature>
<dbReference type="InterPro" id="IPR028030">
    <property type="entry name" value="DUF4592"/>
</dbReference>
<dbReference type="InterPro" id="IPR026713">
    <property type="entry name" value="CRACD-like"/>
</dbReference>
<dbReference type="AlphaFoldDB" id="A0A401S5X7"/>
<name>A0A401S5X7_CHIPU</name>
<accession>A0A401S5X7</accession>
<evidence type="ECO:0000256" key="1">
    <source>
        <dbReference type="SAM" id="MobiDB-lite"/>
    </source>
</evidence>
<reference evidence="3 4" key="1">
    <citation type="journal article" date="2018" name="Nat. Ecol. Evol.">
        <title>Shark genomes provide insights into elasmobranch evolution and the origin of vertebrates.</title>
        <authorList>
            <person name="Hara Y"/>
            <person name="Yamaguchi K"/>
            <person name="Onimaru K"/>
            <person name="Kadota M"/>
            <person name="Koyanagi M"/>
            <person name="Keeley SD"/>
            <person name="Tatsumi K"/>
            <person name="Tanaka K"/>
            <person name="Motone F"/>
            <person name="Kageyama Y"/>
            <person name="Nozu R"/>
            <person name="Adachi N"/>
            <person name="Nishimura O"/>
            <person name="Nakagawa R"/>
            <person name="Tanegashima C"/>
            <person name="Kiyatake I"/>
            <person name="Matsumoto R"/>
            <person name="Murakumo K"/>
            <person name="Nishida K"/>
            <person name="Terakita A"/>
            <person name="Kuratani S"/>
            <person name="Sato K"/>
            <person name="Hyodo S Kuraku.S."/>
        </authorList>
    </citation>
    <scope>NUCLEOTIDE SEQUENCE [LARGE SCALE GENOMIC DNA]</scope>
</reference>
<feature type="region of interest" description="Disordered" evidence="1">
    <location>
        <begin position="485"/>
        <end position="506"/>
    </location>
</feature>
<keyword evidence="4" id="KW-1185">Reference proteome</keyword>
<dbReference type="Proteomes" id="UP000287033">
    <property type="component" value="Unassembled WGS sequence"/>
</dbReference>
<evidence type="ECO:0000313" key="4">
    <source>
        <dbReference type="Proteomes" id="UP000287033"/>
    </source>
</evidence>
<feature type="compositionally biased region" description="Basic and acidic residues" evidence="1">
    <location>
        <begin position="343"/>
        <end position="354"/>
    </location>
</feature>
<dbReference type="OrthoDB" id="8869651at2759"/>
<feature type="compositionally biased region" description="Low complexity" evidence="1">
    <location>
        <begin position="215"/>
        <end position="225"/>
    </location>
</feature>
<feature type="domain" description="DUF4592" evidence="2">
    <location>
        <begin position="142"/>
        <end position="273"/>
    </location>
</feature>
<sequence>MAGVYCCLRGTAGDHMMATGLPDLRQASEAEECNEECSGKKKSKFKTFKNFFAKKKRKDPAAPRGESSLKPCQSSSDVNLPELSTALPNSEAGSQSSIGNRAVSHDSIFIPEVSISSSAPVRVMSQENMPGRVKALQLQLQQNIHLTSPGMLISTKKVDDAGTLSEDDGLPRSPPEISSLHAILRCSTPKSAASVERHSSLSLGGTGSEDEEQISSKPSSRPLSPLSPLAFMTTISDSLPVDFSSPANPFACLDNSAAKHKIAVNPRRQKFFAKQKKPTIREDSKIPKFILPGSKDEKDPVMSSASDLQAENKEEIDLLAQCNDLKHETNGDEFVETVSKSSKIHEVPHSHNPEHGGNALDQNEAVLPKTTSKQTLDPEMLLTSDGVHSSEKPPNMQVLSPGIMLMHNEDFKSTLEESCMDNEENAVLSLPMLPMTITESEECSEAISRAKGGACFENMEEAVHPINADPPPSEEKISAEIHTEGSEVGNGGNAVQSEHGSMSKEAKCKSSVVPHNDALHLFKETEGQEENILTDNSIMREAVDTSLLNNKVGHQQASSDELTDNIWCISEVPLEELFIQSEPSTLQLLDVQGQSEHSIPDKPLQKDNRLVNQGSAKFSIASAWQRSLLEANRKSEGLNADCSLQAPHKPELCKESVSEGSSNQGTGSLLKYQQFFDQPLKMKFAGARPAATEKPCLQNITKPQTKADLDTKGNPFGVKLRRTSPLLKYSGESNSEHVVVDSEQAVGSKPHAGIQTPTAQAIGARGSRQAEAATVNTAKEDNDKLFLESHRNRCRLLGKADSVDVSTELVTQEKDNAPQEKTERKDRQTQLDFSKASERKPQLVKCAAAEDASCGVNCSEPVWVSMAREKQKGFQGQYSGTQDRPQPLEDRFSVQIDTKKEAKKPQWGKNGNKNPLPSFQAKELKTHAKEEDESNTKTPFGHGSQLQPKAQAYGMGMREKRPMPNVKIAPLATVQPPWLAIAKKKAKAWSDMPQTVQ</sequence>
<dbReference type="EMBL" id="BEZZ01000098">
    <property type="protein sequence ID" value="GCC25783.1"/>
    <property type="molecule type" value="Genomic_DNA"/>
</dbReference>
<evidence type="ECO:0000313" key="3">
    <source>
        <dbReference type="EMBL" id="GCC25783.1"/>
    </source>
</evidence>
<dbReference type="OMA" id="DHMMATG"/>
<proteinExistence type="predicted"/>
<protein>
    <recommendedName>
        <fullName evidence="2">DUF4592 domain-containing protein</fullName>
    </recommendedName>
</protein>
<feature type="region of interest" description="Disordered" evidence="1">
    <location>
        <begin position="925"/>
        <end position="950"/>
    </location>
</feature>
<organism evidence="3 4">
    <name type="scientific">Chiloscyllium punctatum</name>
    <name type="common">Brownbanded bambooshark</name>
    <name type="synonym">Hemiscyllium punctatum</name>
    <dbReference type="NCBI Taxonomy" id="137246"/>
    <lineage>
        <taxon>Eukaryota</taxon>
        <taxon>Metazoa</taxon>
        <taxon>Chordata</taxon>
        <taxon>Craniata</taxon>
        <taxon>Vertebrata</taxon>
        <taxon>Chondrichthyes</taxon>
        <taxon>Elasmobranchii</taxon>
        <taxon>Galeomorphii</taxon>
        <taxon>Galeoidea</taxon>
        <taxon>Orectolobiformes</taxon>
        <taxon>Hemiscylliidae</taxon>
        <taxon>Chiloscyllium</taxon>
    </lineage>
</organism>
<dbReference type="Pfam" id="PF15262">
    <property type="entry name" value="DUF4592"/>
    <property type="match status" value="1"/>
</dbReference>
<feature type="region of interest" description="Disordered" evidence="1">
    <location>
        <begin position="338"/>
        <end position="361"/>
    </location>
</feature>
<feature type="region of interest" description="Disordered" evidence="1">
    <location>
        <begin position="194"/>
        <end position="225"/>
    </location>
</feature>
<evidence type="ECO:0000259" key="2">
    <source>
        <dbReference type="Pfam" id="PF15262"/>
    </source>
</evidence>
<feature type="region of interest" description="Disordered" evidence="1">
    <location>
        <begin position="55"/>
        <end position="98"/>
    </location>
</feature>
<comment type="caution">
    <text evidence="3">The sequence shown here is derived from an EMBL/GenBank/DDBJ whole genome shotgun (WGS) entry which is preliminary data.</text>
</comment>
<dbReference type="STRING" id="137246.A0A401S5X7"/>
<dbReference type="PANTHER" id="PTHR47743:SF2">
    <property type="entry name" value="ACROSOMAL PROTEIN KIAA1210"/>
    <property type="match status" value="1"/>
</dbReference>
<dbReference type="PANTHER" id="PTHR47743">
    <property type="entry name" value="KIAA1210 / KIAA1211 FAMILY MEMBER"/>
    <property type="match status" value="1"/>
</dbReference>
<feature type="compositionally biased region" description="Polar residues" evidence="1">
    <location>
        <begin position="86"/>
        <end position="98"/>
    </location>
</feature>
<gene>
    <name evidence="3" type="ORF">chiPu_0004194</name>
</gene>